<keyword evidence="12" id="KW-1185">Reference proteome</keyword>
<gene>
    <name evidence="7" type="primary">cobB</name>
    <name evidence="11" type="ORF">DFR69_101618</name>
</gene>
<sequence>MVSAVVIAAPASGSGKTTLATGLIGALRRAGHRVAPFKVGPDYIDPGYHGLAAGRPGRNLDPVLVGEERVVPLYRHGAHGCDIAVVEGVMGLFDGRIDENRAAAVAEGSTAQVASLLGAPVVLVVDARGHSQSLAALLHGFATYDSSVRLGGVILNRVGSERHEQVLRAACDRVGLPVLGALPRLAELEVPSRHLGLIPAVEHGSAATIAVAAMTDLVAAHIDLRAVVALAAANTRGPAWDAATEVAEFLGAATFSTSAATRPAAAATRPAAAATRPAAGAIPSAAGATPSAASGGATGSQGRAANDAAAEPADSGPRAGTGAVPSAANVEPVGAADEPARRPGPSSLGPGPIIAMAGGPAFTFGYAEHRELLTAAGARVVVFDPLTDELPEGTAGVVLPGGFPEEHAAELSANAGLRSAIAEGARHGLPIHAECAGLLYLTRFLDGHPMAGVLDADAEFGPRLTLGYRDAVALHDSVLWRAGTRVRGHEFHRTRLVSAPTTPAAWGWRLTESTTEGAVIAQVHASYLHTHPAGNPEAITRFVTAASRFGRA</sequence>
<feature type="region of interest" description="Disordered" evidence="8">
    <location>
        <begin position="332"/>
        <end position="351"/>
    </location>
</feature>
<feature type="region of interest" description="Disordered" evidence="8">
    <location>
        <begin position="275"/>
        <end position="326"/>
    </location>
</feature>
<feature type="active site" description="Nucleophile" evidence="7">
    <location>
        <position position="435"/>
    </location>
</feature>
<dbReference type="Proteomes" id="UP000246410">
    <property type="component" value="Unassembled WGS sequence"/>
</dbReference>
<keyword evidence="3 7" id="KW-0547">Nucleotide-binding</keyword>
<evidence type="ECO:0000256" key="4">
    <source>
        <dbReference type="ARBA" id="ARBA00022840"/>
    </source>
</evidence>
<protein>
    <recommendedName>
        <fullName evidence="7">Hydrogenobyrinate a,c-diamide synthase</fullName>
        <ecNumber evidence="7">6.3.5.9</ecNumber>
    </recommendedName>
    <alternativeName>
        <fullName evidence="7">Hydrogenobyrinic acid a,c-diamide synthase</fullName>
    </alternativeName>
</protein>
<comment type="catalytic activity">
    <reaction evidence="7">
        <text>hydrogenobyrinate + 2 L-glutamine + 2 ATP + 2 H2O = hydrogenobyrinate a,c-diamide + 2 L-glutamate + 2 ADP + 2 phosphate + 2 H(+)</text>
        <dbReference type="Rhea" id="RHEA:12544"/>
        <dbReference type="ChEBI" id="CHEBI:15377"/>
        <dbReference type="ChEBI" id="CHEBI:15378"/>
        <dbReference type="ChEBI" id="CHEBI:29985"/>
        <dbReference type="ChEBI" id="CHEBI:30616"/>
        <dbReference type="ChEBI" id="CHEBI:43474"/>
        <dbReference type="ChEBI" id="CHEBI:58359"/>
        <dbReference type="ChEBI" id="CHEBI:77873"/>
        <dbReference type="ChEBI" id="CHEBI:77874"/>
        <dbReference type="ChEBI" id="CHEBI:456216"/>
        <dbReference type="EC" id="6.3.5.9"/>
    </reaction>
</comment>
<evidence type="ECO:0000256" key="6">
    <source>
        <dbReference type="ARBA" id="ARBA00022962"/>
    </source>
</evidence>
<dbReference type="RefSeq" id="WP_110035822.1">
    <property type="nucleotide sequence ID" value="NZ_QGTL01000001.1"/>
</dbReference>
<feature type="domain" description="CobB/CobQ-like glutamine amidotransferase" evidence="10">
    <location>
        <begin position="354"/>
        <end position="531"/>
    </location>
</feature>
<dbReference type="CDD" id="cd03130">
    <property type="entry name" value="GATase1_CobB"/>
    <property type="match status" value="1"/>
</dbReference>
<dbReference type="SUPFAM" id="SSF52540">
    <property type="entry name" value="P-loop containing nucleoside triphosphate hydrolases"/>
    <property type="match status" value="1"/>
</dbReference>
<evidence type="ECO:0000256" key="5">
    <source>
        <dbReference type="ARBA" id="ARBA00022842"/>
    </source>
</evidence>
<evidence type="ECO:0000313" key="12">
    <source>
        <dbReference type="Proteomes" id="UP000246410"/>
    </source>
</evidence>
<evidence type="ECO:0000259" key="9">
    <source>
        <dbReference type="Pfam" id="PF01656"/>
    </source>
</evidence>
<dbReference type="InterPro" id="IPR027417">
    <property type="entry name" value="P-loop_NTPase"/>
</dbReference>
<organism evidence="11 12">
    <name type="scientific">Nocardia neocaledoniensis</name>
    <dbReference type="NCBI Taxonomy" id="236511"/>
    <lineage>
        <taxon>Bacteria</taxon>
        <taxon>Bacillati</taxon>
        <taxon>Actinomycetota</taxon>
        <taxon>Actinomycetes</taxon>
        <taxon>Mycobacteriales</taxon>
        <taxon>Nocardiaceae</taxon>
        <taxon>Nocardia</taxon>
    </lineage>
</organism>
<feature type="domain" description="CobQ/CobB/MinD/ParA nucleotide binding" evidence="9">
    <location>
        <begin position="5"/>
        <end position="195"/>
    </location>
</feature>
<dbReference type="InterPro" id="IPR004484">
    <property type="entry name" value="CbiA/CobB_synth"/>
</dbReference>
<keyword evidence="2 7" id="KW-0436">Ligase</keyword>
<keyword evidence="6 7" id="KW-0315">Glutamine amidotransferase</keyword>
<dbReference type="Pfam" id="PF01656">
    <property type="entry name" value="CbiA"/>
    <property type="match status" value="1"/>
</dbReference>
<comment type="pathway">
    <text evidence="7">Cofactor biosynthesis; adenosylcobalamin biosynthesis; cob(II)yrinate a,c-diamide from precorrin-2 (aerobic route): step 9/10.</text>
</comment>
<name>A0A317P4S3_9NOCA</name>
<dbReference type="Gene3D" id="3.40.50.880">
    <property type="match status" value="1"/>
</dbReference>
<comment type="caution">
    <text evidence="11">The sequence shown here is derived from an EMBL/GenBank/DDBJ whole genome shotgun (WGS) entry which is preliminary data.</text>
</comment>
<dbReference type="PANTHER" id="PTHR43873:SF1">
    <property type="entry name" value="COBYRINATE A,C-DIAMIDE SYNTHASE"/>
    <property type="match status" value="1"/>
</dbReference>
<dbReference type="EMBL" id="QGTL01000001">
    <property type="protein sequence ID" value="PWV81278.1"/>
    <property type="molecule type" value="Genomic_DNA"/>
</dbReference>
<evidence type="ECO:0000256" key="7">
    <source>
        <dbReference type="HAMAP-Rule" id="MF_00027"/>
    </source>
</evidence>
<dbReference type="GO" id="GO:0009236">
    <property type="term" value="P:cobalamin biosynthetic process"/>
    <property type="evidence" value="ECO:0007669"/>
    <property type="project" value="UniProtKB-UniRule"/>
</dbReference>
<dbReference type="HAMAP" id="MF_00027">
    <property type="entry name" value="CobB_CbiA"/>
    <property type="match status" value="1"/>
</dbReference>
<dbReference type="EC" id="6.3.5.9" evidence="7"/>
<proteinExistence type="inferred from homology"/>
<dbReference type="Gene3D" id="3.40.50.300">
    <property type="entry name" value="P-loop containing nucleotide triphosphate hydrolases"/>
    <property type="match status" value="2"/>
</dbReference>
<dbReference type="GO" id="GO:0005524">
    <property type="term" value="F:ATP binding"/>
    <property type="evidence" value="ECO:0007669"/>
    <property type="project" value="UniProtKB-UniRule"/>
</dbReference>
<feature type="site" description="Increases nucleophilicity of active site Cys" evidence="7">
    <location>
        <position position="529"/>
    </location>
</feature>
<evidence type="ECO:0000256" key="8">
    <source>
        <dbReference type="SAM" id="MobiDB-lite"/>
    </source>
</evidence>
<dbReference type="PROSITE" id="PS51274">
    <property type="entry name" value="GATASE_COBBQ"/>
    <property type="match status" value="1"/>
</dbReference>
<evidence type="ECO:0000259" key="10">
    <source>
        <dbReference type="Pfam" id="PF07685"/>
    </source>
</evidence>
<dbReference type="InterPro" id="IPR011698">
    <property type="entry name" value="GATase_3"/>
</dbReference>
<comment type="function">
    <text evidence="7">Catalyzes the ATP-dependent amidation of the two carboxylate groups at positions a and c of hydrogenobyrinate, using either L-glutamine or ammonia as the nitrogen source.</text>
</comment>
<dbReference type="PANTHER" id="PTHR43873">
    <property type="entry name" value="COBYRINATE A,C-DIAMIDE SYNTHASE"/>
    <property type="match status" value="1"/>
</dbReference>
<comment type="miscellaneous">
    <text evidence="7">The a and c carboxylates of hydrogenobyrinate are activated for nucleophilic attack via formation of a phosphorylated intermediate by ATP. CobB catalyzes first the amidation of the c-carboxylate, and then that of the a-carboxylate.</text>
</comment>
<comment type="cofactor">
    <cofactor evidence="1 7">
        <name>Mg(2+)</name>
        <dbReference type="ChEBI" id="CHEBI:18420"/>
    </cofactor>
</comment>
<dbReference type="InterPro" id="IPR002586">
    <property type="entry name" value="CobQ/CobB/MinD/ParA_Nub-bd_dom"/>
</dbReference>
<dbReference type="NCBIfam" id="NF002204">
    <property type="entry name" value="PRK01077.1"/>
    <property type="match status" value="1"/>
</dbReference>
<reference evidence="11 12" key="1">
    <citation type="submission" date="2018-05" db="EMBL/GenBank/DDBJ databases">
        <title>Genomic Encyclopedia of Type Strains, Phase IV (KMG-IV): sequencing the most valuable type-strain genomes for metagenomic binning, comparative biology and taxonomic classification.</title>
        <authorList>
            <person name="Goeker M."/>
        </authorList>
    </citation>
    <scope>NUCLEOTIDE SEQUENCE [LARGE SCALE GENOMIC DNA]</scope>
    <source>
        <strain evidence="11 12">DSM 44717</strain>
    </source>
</reference>
<dbReference type="AlphaFoldDB" id="A0A317P4S3"/>
<comment type="similarity">
    <text evidence="7">Belongs to the CobB/CbiA family.</text>
</comment>
<dbReference type="GO" id="GO:0043802">
    <property type="term" value="F:hydrogenobyrinic acid a,c-diamide synthase (glutamine-hydrolysing) activity"/>
    <property type="evidence" value="ECO:0007669"/>
    <property type="project" value="UniProtKB-UniRule"/>
</dbReference>
<keyword evidence="4 7" id="KW-0067">ATP-binding</keyword>
<keyword evidence="7" id="KW-0169">Cobalamin biosynthesis</keyword>
<dbReference type="SUPFAM" id="SSF52317">
    <property type="entry name" value="Class I glutamine amidotransferase-like"/>
    <property type="match status" value="1"/>
</dbReference>
<dbReference type="Pfam" id="PF07685">
    <property type="entry name" value="GATase_3"/>
    <property type="match status" value="1"/>
</dbReference>
<keyword evidence="5 7" id="KW-0460">Magnesium</keyword>
<evidence type="ECO:0000256" key="2">
    <source>
        <dbReference type="ARBA" id="ARBA00022598"/>
    </source>
</evidence>
<dbReference type="GO" id="GO:0042242">
    <property type="term" value="F:cobyrinic acid a,c-diamide synthase activity"/>
    <property type="evidence" value="ECO:0007669"/>
    <property type="project" value="InterPro"/>
</dbReference>
<feature type="compositionally biased region" description="Low complexity" evidence="8">
    <location>
        <begin position="275"/>
        <end position="313"/>
    </location>
</feature>
<evidence type="ECO:0000313" key="11">
    <source>
        <dbReference type="EMBL" id="PWV81278.1"/>
    </source>
</evidence>
<dbReference type="InterPro" id="IPR029062">
    <property type="entry name" value="Class_I_gatase-like"/>
</dbReference>
<accession>A0A317P4S3</accession>
<evidence type="ECO:0000256" key="1">
    <source>
        <dbReference type="ARBA" id="ARBA00001946"/>
    </source>
</evidence>
<comment type="domain">
    <text evidence="7">Comprises of two domains. The C-terminal domain contains the binding site for glutamine and catalyzes the hydrolysis of this substrate to glutamate and ammonia. The N-terminal domain is anticipated to bind ATP and hydrogenobyrinate and catalyzes the ultimate synthesis of the diamide product. The ammonia produced via the glutaminase domain is probably translocated to the adjacent domain via a molecular tunnel, where it reacts with an activated intermediate.</text>
</comment>
<dbReference type="UniPathway" id="UPA00148">
    <property type="reaction ID" value="UER00220"/>
</dbReference>
<evidence type="ECO:0000256" key="3">
    <source>
        <dbReference type="ARBA" id="ARBA00022741"/>
    </source>
</evidence>
<dbReference type="CDD" id="cd05388">
    <property type="entry name" value="CobB_N"/>
    <property type="match status" value="1"/>
</dbReference>